<evidence type="ECO:0000256" key="3">
    <source>
        <dbReference type="ARBA" id="ARBA00022692"/>
    </source>
</evidence>
<reference evidence="9" key="1">
    <citation type="submission" date="2017-08" db="EMBL/GenBank/DDBJ databases">
        <authorList>
            <person name="Varghese N."/>
            <person name="Submissions S."/>
        </authorList>
    </citation>
    <scope>NUCLEOTIDE SEQUENCE [LARGE SCALE GENOMIC DNA]</scope>
    <source>
        <strain evidence="9">USBA17B2</strain>
    </source>
</reference>
<organism evidence="8 9">
    <name type="scientific">Ornithinimicrobium cerasi</name>
    <dbReference type="NCBI Taxonomy" id="2248773"/>
    <lineage>
        <taxon>Bacteria</taxon>
        <taxon>Bacillati</taxon>
        <taxon>Actinomycetota</taxon>
        <taxon>Actinomycetes</taxon>
        <taxon>Micrococcales</taxon>
        <taxon>Ornithinimicrobiaceae</taxon>
        <taxon>Ornithinimicrobium</taxon>
    </lineage>
</organism>
<feature type="transmembrane region" description="Helical" evidence="6">
    <location>
        <begin position="108"/>
        <end position="131"/>
    </location>
</feature>
<keyword evidence="3 6" id="KW-0812">Transmembrane</keyword>
<evidence type="ECO:0000259" key="7">
    <source>
        <dbReference type="Pfam" id="PF00482"/>
    </source>
</evidence>
<accession>A0A285VFB4</accession>
<dbReference type="EMBL" id="OBQK01000001">
    <property type="protein sequence ID" value="SOC51221.1"/>
    <property type="molecule type" value="Genomic_DNA"/>
</dbReference>
<dbReference type="PANTHER" id="PTHR35007">
    <property type="entry name" value="INTEGRAL MEMBRANE PROTEIN-RELATED"/>
    <property type="match status" value="1"/>
</dbReference>
<feature type="transmembrane region" description="Helical" evidence="6">
    <location>
        <begin position="6"/>
        <end position="26"/>
    </location>
</feature>
<gene>
    <name evidence="8" type="ORF">SAMN05421879_10185</name>
</gene>
<evidence type="ECO:0000256" key="4">
    <source>
        <dbReference type="ARBA" id="ARBA00022989"/>
    </source>
</evidence>
<evidence type="ECO:0000256" key="2">
    <source>
        <dbReference type="ARBA" id="ARBA00022475"/>
    </source>
</evidence>
<keyword evidence="5 6" id="KW-0472">Membrane</keyword>
<keyword evidence="4 6" id="KW-1133">Transmembrane helix</keyword>
<comment type="subcellular location">
    <subcellularLocation>
        <location evidence="1">Cell membrane</location>
        <topology evidence="1">Multi-pass membrane protein</topology>
    </subcellularLocation>
</comment>
<dbReference type="PANTHER" id="PTHR35007:SF1">
    <property type="entry name" value="PILUS ASSEMBLY PROTEIN"/>
    <property type="match status" value="1"/>
</dbReference>
<sequence>MTALQLLMAAGGLVGAGLSLVLFQLVPSHPDLGQALARLSPAGAREAQNAARALAQPRVKGVVQDRDVRDVLGAWGARHLPASLWGRVAPADLAVLGMTPARFYGEKLLYAFIGLVAGPVLAAALMFSFAIPVYVPVLATLLLTVVLWFVPTYNVVTDARDARVEFARSLGAFVDLVALEMASGSGPRQSMEAAAAVGDSWVFRRMREELARTRWSGVTPWDALRHLGHEIDMPDLHELADIMRLSGEDGGRVYPQLRARAASMRSAILSAQKTRANETSERMTLPMTLLGMIFLLILITPQMLRMVGS</sequence>
<dbReference type="AlphaFoldDB" id="A0A285VFB4"/>
<dbReference type="RefSeq" id="WP_097186328.1">
    <property type="nucleotide sequence ID" value="NZ_OBQK01000001.1"/>
</dbReference>
<evidence type="ECO:0000256" key="5">
    <source>
        <dbReference type="ARBA" id="ARBA00023136"/>
    </source>
</evidence>
<evidence type="ECO:0000256" key="1">
    <source>
        <dbReference type="ARBA" id="ARBA00004651"/>
    </source>
</evidence>
<name>A0A285VFB4_9MICO</name>
<evidence type="ECO:0000313" key="8">
    <source>
        <dbReference type="EMBL" id="SOC51221.1"/>
    </source>
</evidence>
<dbReference type="GO" id="GO:0005886">
    <property type="term" value="C:plasma membrane"/>
    <property type="evidence" value="ECO:0007669"/>
    <property type="project" value="UniProtKB-SubCell"/>
</dbReference>
<keyword evidence="9" id="KW-1185">Reference proteome</keyword>
<evidence type="ECO:0000313" key="9">
    <source>
        <dbReference type="Proteomes" id="UP000219688"/>
    </source>
</evidence>
<dbReference type="InterPro" id="IPR018076">
    <property type="entry name" value="T2SS_GspF_dom"/>
</dbReference>
<feature type="domain" description="Type II secretion system protein GspF" evidence="7">
    <location>
        <begin position="173"/>
        <end position="301"/>
    </location>
</feature>
<protein>
    <submittedName>
        <fullName evidence="8">Flp pilus assembly protein TadB</fullName>
    </submittedName>
</protein>
<feature type="transmembrane region" description="Helical" evidence="6">
    <location>
        <begin position="137"/>
        <end position="156"/>
    </location>
</feature>
<proteinExistence type="predicted"/>
<dbReference type="Proteomes" id="UP000219688">
    <property type="component" value="Unassembled WGS sequence"/>
</dbReference>
<keyword evidence="2" id="KW-1003">Cell membrane</keyword>
<dbReference type="Pfam" id="PF00482">
    <property type="entry name" value="T2SSF"/>
    <property type="match status" value="1"/>
</dbReference>
<feature type="transmembrane region" description="Helical" evidence="6">
    <location>
        <begin position="283"/>
        <end position="304"/>
    </location>
</feature>
<evidence type="ECO:0000256" key="6">
    <source>
        <dbReference type="SAM" id="Phobius"/>
    </source>
</evidence>